<evidence type="ECO:0000313" key="4">
    <source>
        <dbReference type="Proteomes" id="UP000433575"/>
    </source>
</evidence>
<feature type="transmembrane region" description="Helical" evidence="1">
    <location>
        <begin position="12"/>
        <end position="35"/>
    </location>
</feature>
<dbReference type="EMBL" id="WKPI01000078">
    <property type="protein sequence ID" value="MSC35326.1"/>
    <property type="molecule type" value="Genomic_DNA"/>
</dbReference>
<keyword evidence="5" id="KW-1185">Reference proteome</keyword>
<accession>A0A6N7SC91</accession>
<keyword evidence="1" id="KW-1133">Transmembrane helix</keyword>
<dbReference type="EMBL" id="WKPJ01000070">
    <property type="protein sequence ID" value="MSA91507.1"/>
    <property type="molecule type" value="Genomic_DNA"/>
</dbReference>
<proteinExistence type="predicted"/>
<evidence type="ECO:0000313" key="5">
    <source>
        <dbReference type="Proteomes" id="UP000480929"/>
    </source>
</evidence>
<dbReference type="AlphaFoldDB" id="A0A6N7SC91"/>
<feature type="transmembrane region" description="Helical" evidence="1">
    <location>
        <begin position="215"/>
        <end position="235"/>
    </location>
</feature>
<evidence type="ECO:0000313" key="3">
    <source>
        <dbReference type="EMBL" id="MSC35326.1"/>
    </source>
</evidence>
<reference evidence="4 5" key="1">
    <citation type="journal article" date="2019" name="Nat. Med.">
        <title>A library of human gut bacterial isolates paired with longitudinal multiomics data enables mechanistic microbiome research.</title>
        <authorList>
            <person name="Poyet M."/>
            <person name="Groussin M."/>
            <person name="Gibbons S.M."/>
            <person name="Avila-Pacheco J."/>
            <person name="Jiang X."/>
            <person name="Kearney S.M."/>
            <person name="Perrotta A.R."/>
            <person name="Berdy B."/>
            <person name="Zhao S."/>
            <person name="Lieberman T.D."/>
            <person name="Swanson P.K."/>
            <person name="Smith M."/>
            <person name="Roesemann S."/>
            <person name="Alexander J.E."/>
            <person name="Rich S.A."/>
            <person name="Livny J."/>
            <person name="Vlamakis H."/>
            <person name="Clish C."/>
            <person name="Bullock K."/>
            <person name="Deik A."/>
            <person name="Scott J."/>
            <person name="Pierce K.A."/>
            <person name="Xavier R.J."/>
            <person name="Alm E.J."/>
        </authorList>
    </citation>
    <scope>NUCLEOTIDE SEQUENCE [LARGE SCALE GENOMIC DNA]</scope>
    <source>
        <strain evidence="2 4">BIOML-A4</strain>
        <strain evidence="3 5">BIOML-A5</strain>
    </source>
</reference>
<dbReference type="RefSeq" id="WP_154240718.1">
    <property type="nucleotide sequence ID" value="NZ_WKPI01000078.1"/>
</dbReference>
<dbReference type="OrthoDB" id="9925563at2"/>
<dbReference type="Proteomes" id="UP000433575">
    <property type="component" value="Unassembled WGS sequence"/>
</dbReference>
<evidence type="ECO:0000313" key="2">
    <source>
        <dbReference type="EMBL" id="MSA91507.1"/>
    </source>
</evidence>
<gene>
    <name evidence="3" type="ORF">GKD88_19675</name>
    <name evidence="2" type="ORF">GKE08_19550</name>
</gene>
<sequence>MKQIKKLARRGMFRTLGLLGAIFLGAAVFLGLLSAGQGIEAMLIMILTMGLMFLLIFLIFGLVGVVPYARVGKMVKRQCEELGIELDEDQEFEAVTKEISMSKNWLVSGLYGSNFALHRRSIDHVEETSYYQKGRTYPMILLYVGPKKKYKIICSRKGDFERVTDALDQWFPPLDTPDGAEAFAKTEDIRAEEDRQARRDRIMQQEQGMGGKKTVAAIIVIVGMVIAFSVVYNLLPSRTAAPKTTPNIAGNAPQTSKPAAGKVYDYIASIQDEQFQQVAKGLIAETEGDADLVEPLILSEENNQTYFAVYNGTPYFFYGEMVVYDENGERIGTLEIPLAKPFEYCFLNGYAEGEADSYDFTAAEFYSLSYAGTHVRYQFSLNNDDTSDWSEILLATENMNEASVQEICEAEYYSNVLSRIAMEELFFFDENELSYINDNEEEGLDRAAAKYRAVLDIDRGVIEWYSINNGSETALSSITMK</sequence>
<dbReference type="Proteomes" id="UP000480929">
    <property type="component" value="Unassembled WGS sequence"/>
</dbReference>
<evidence type="ECO:0000256" key="1">
    <source>
        <dbReference type="SAM" id="Phobius"/>
    </source>
</evidence>
<keyword evidence="1" id="KW-0472">Membrane</keyword>
<name>A0A6N7SC91_9FIRM</name>
<comment type="caution">
    <text evidence="2">The sequence shown here is derived from an EMBL/GenBank/DDBJ whole genome shotgun (WGS) entry which is preliminary data.</text>
</comment>
<feature type="transmembrane region" description="Helical" evidence="1">
    <location>
        <begin position="41"/>
        <end position="68"/>
    </location>
</feature>
<protein>
    <submittedName>
        <fullName evidence="2">Uncharacterized protein</fullName>
    </submittedName>
</protein>
<keyword evidence="1" id="KW-0812">Transmembrane</keyword>
<organism evidence="2 4">
    <name type="scientific">Holdemania massiliensis</name>
    <dbReference type="NCBI Taxonomy" id="1468449"/>
    <lineage>
        <taxon>Bacteria</taxon>
        <taxon>Bacillati</taxon>
        <taxon>Bacillota</taxon>
        <taxon>Erysipelotrichia</taxon>
        <taxon>Erysipelotrichales</taxon>
        <taxon>Erysipelotrichaceae</taxon>
        <taxon>Holdemania</taxon>
    </lineage>
</organism>